<feature type="domain" description="CheW-like" evidence="2">
    <location>
        <begin position="141"/>
        <end position="313"/>
    </location>
</feature>
<dbReference type="SUPFAM" id="SSF50341">
    <property type="entry name" value="CheW-like"/>
    <property type="match status" value="1"/>
</dbReference>
<feature type="region of interest" description="Disordered" evidence="1">
    <location>
        <begin position="1"/>
        <end position="20"/>
    </location>
</feature>
<evidence type="ECO:0000313" key="4">
    <source>
        <dbReference type="Proteomes" id="UP000320055"/>
    </source>
</evidence>
<dbReference type="SMART" id="SM00260">
    <property type="entry name" value="CheW"/>
    <property type="match status" value="1"/>
</dbReference>
<dbReference type="OrthoDB" id="425983at2"/>
<dbReference type="PROSITE" id="PS50851">
    <property type="entry name" value="CHEW"/>
    <property type="match status" value="1"/>
</dbReference>
<proteinExistence type="predicted"/>
<evidence type="ECO:0000313" key="3">
    <source>
        <dbReference type="EMBL" id="VEP16146.1"/>
    </source>
</evidence>
<evidence type="ECO:0000259" key="2">
    <source>
        <dbReference type="PROSITE" id="PS50851"/>
    </source>
</evidence>
<dbReference type="Pfam" id="PF01584">
    <property type="entry name" value="CheW"/>
    <property type="match status" value="1"/>
</dbReference>
<keyword evidence="4" id="KW-1185">Reference proteome</keyword>
<reference evidence="3 4" key="1">
    <citation type="submission" date="2019-01" db="EMBL/GenBank/DDBJ databases">
        <authorList>
            <person name="Brito A."/>
        </authorList>
    </citation>
    <scope>NUCLEOTIDE SEQUENCE [LARGE SCALE GENOMIC DNA]</scope>
    <source>
        <strain evidence="3">1</strain>
    </source>
</reference>
<organism evidence="3 4">
    <name type="scientific">Hyella patelloides LEGE 07179</name>
    <dbReference type="NCBI Taxonomy" id="945734"/>
    <lineage>
        <taxon>Bacteria</taxon>
        <taxon>Bacillati</taxon>
        <taxon>Cyanobacteriota</taxon>
        <taxon>Cyanophyceae</taxon>
        <taxon>Pleurocapsales</taxon>
        <taxon>Hyellaceae</taxon>
        <taxon>Hyella</taxon>
    </lineage>
</organism>
<dbReference type="Proteomes" id="UP000320055">
    <property type="component" value="Unassembled WGS sequence"/>
</dbReference>
<dbReference type="RefSeq" id="WP_144865907.1">
    <property type="nucleotide sequence ID" value="NZ_LR213801.1"/>
</dbReference>
<gene>
    <name evidence="3" type="ORF">H1P_410012</name>
</gene>
<protein>
    <submittedName>
        <fullName evidence="3">Putative CheW protein</fullName>
    </submittedName>
</protein>
<accession>A0A563VXJ9</accession>
<dbReference type="GO" id="GO:0006935">
    <property type="term" value="P:chemotaxis"/>
    <property type="evidence" value="ECO:0007669"/>
    <property type="project" value="InterPro"/>
</dbReference>
<dbReference type="InterPro" id="IPR002545">
    <property type="entry name" value="CheW-lke_dom"/>
</dbReference>
<dbReference type="InterPro" id="IPR036061">
    <property type="entry name" value="CheW-like_dom_sf"/>
</dbReference>
<evidence type="ECO:0000256" key="1">
    <source>
        <dbReference type="SAM" id="MobiDB-lite"/>
    </source>
</evidence>
<dbReference type="EMBL" id="CAACVJ010000346">
    <property type="protein sequence ID" value="VEP16146.1"/>
    <property type="molecule type" value="Genomic_DNA"/>
</dbReference>
<sequence>MNSNFKNQTHEISTSIKQGNPENIADSLNRYFAPQGIRAKVAWKNAYLGILLEAAQSPNQEEMVEIIRQEFSDCASESVKAVRLYGRQVGQVTPAWCEEITITQSPPSDNHSLSVADWLSQGLKTGSSPAITTSSNKQSELSKFLRFYFSPEDTALLPLKNVKEVLNIPLMGILPVPHMADCLIGIYNYRGEILWLVDLGAQLGFISSTEFIQGINSPAELAIKTTTALTGKTGITLNNDLPTLTVIIVQNEDKHLGIVVPKVVDIEMHDLQEMQYPSEELFSPNILPFLKGYLIRSSSPVLDINSLIEDSKLKLYCHN</sequence>
<name>A0A563VXJ9_9CYAN</name>
<dbReference type="GO" id="GO:0007165">
    <property type="term" value="P:signal transduction"/>
    <property type="evidence" value="ECO:0007669"/>
    <property type="project" value="InterPro"/>
</dbReference>
<dbReference type="Gene3D" id="2.40.50.180">
    <property type="entry name" value="CheA-289, Domain 4"/>
    <property type="match status" value="1"/>
</dbReference>
<dbReference type="AlphaFoldDB" id="A0A563VXJ9"/>